<organism evidence="14 15">
    <name type="scientific">Cuscuta epithymum</name>
    <dbReference type="NCBI Taxonomy" id="186058"/>
    <lineage>
        <taxon>Eukaryota</taxon>
        <taxon>Viridiplantae</taxon>
        <taxon>Streptophyta</taxon>
        <taxon>Embryophyta</taxon>
        <taxon>Tracheophyta</taxon>
        <taxon>Spermatophyta</taxon>
        <taxon>Magnoliopsida</taxon>
        <taxon>eudicotyledons</taxon>
        <taxon>Gunneridae</taxon>
        <taxon>Pentapetalae</taxon>
        <taxon>asterids</taxon>
        <taxon>lamiids</taxon>
        <taxon>Solanales</taxon>
        <taxon>Convolvulaceae</taxon>
        <taxon>Cuscuteae</taxon>
        <taxon>Cuscuta</taxon>
        <taxon>Cuscuta subgen. Cuscuta</taxon>
    </lineage>
</organism>
<keyword evidence="5 12" id="KW-0812">Transmembrane</keyword>
<dbReference type="GO" id="GO:0008324">
    <property type="term" value="F:monoatomic cation transmembrane transporter activity"/>
    <property type="evidence" value="ECO:0007669"/>
    <property type="project" value="TreeGrafter"/>
</dbReference>
<dbReference type="InterPro" id="IPR044880">
    <property type="entry name" value="NCX_ion-bd_dom_sf"/>
</dbReference>
<feature type="transmembrane region" description="Helical" evidence="12">
    <location>
        <begin position="427"/>
        <end position="447"/>
    </location>
</feature>
<feature type="transmembrane region" description="Helical" evidence="12">
    <location>
        <begin position="151"/>
        <end position="171"/>
    </location>
</feature>
<evidence type="ECO:0000256" key="7">
    <source>
        <dbReference type="ARBA" id="ARBA00022989"/>
    </source>
</evidence>
<evidence type="ECO:0000256" key="9">
    <source>
        <dbReference type="ARBA" id="ARBA00023136"/>
    </source>
</evidence>
<accession>A0AAV0CLA1</accession>
<keyword evidence="10" id="KW-0406">Ion transport</keyword>
<evidence type="ECO:0000256" key="10">
    <source>
        <dbReference type="ARBA" id="ARBA00023201"/>
    </source>
</evidence>
<dbReference type="PANTHER" id="PTHR12266:SF26">
    <property type="entry name" value="CATION_CALCIUM EXCHANGER 3-LIKE"/>
    <property type="match status" value="1"/>
</dbReference>
<evidence type="ECO:0000256" key="12">
    <source>
        <dbReference type="SAM" id="Phobius"/>
    </source>
</evidence>
<feature type="transmembrane region" description="Helical" evidence="12">
    <location>
        <begin position="568"/>
        <end position="586"/>
    </location>
</feature>
<evidence type="ECO:0000259" key="13">
    <source>
        <dbReference type="Pfam" id="PF01699"/>
    </source>
</evidence>
<evidence type="ECO:0000313" key="14">
    <source>
        <dbReference type="EMBL" id="CAH9077680.1"/>
    </source>
</evidence>
<protein>
    <recommendedName>
        <fullName evidence="13">Sodium/calcium exchanger membrane region domain-containing protein</fullName>
    </recommendedName>
</protein>
<evidence type="ECO:0000256" key="11">
    <source>
        <dbReference type="ARBA" id="ARBA00038187"/>
    </source>
</evidence>
<dbReference type="GO" id="GO:0016020">
    <property type="term" value="C:membrane"/>
    <property type="evidence" value="ECO:0007669"/>
    <property type="project" value="UniProtKB-SubCell"/>
</dbReference>
<keyword evidence="10" id="KW-0739">Sodium transport</keyword>
<evidence type="ECO:0000256" key="1">
    <source>
        <dbReference type="ARBA" id="ARBA00004141"/>
    </source>
</evidence>
<evidence type="ECO:0000256" key="4">
    <source>
        <dbReference type="ARBA" id="ARBA00022538"/>
    </source>
</evidence>
<proteinExistence type="inferred from homology"/>
<keyword evidence="4" id="KW-0633">Potassium transport</keyword>
<comment type="subcellular location">
    <subcellularLocation>
        <location evidence="1">Membrane</location>
        <topology evidence="1">Multi-pass membrane protein</topology>
    </subcellularLocation>
</comment>
<feature type="transmembrane region" description="Helical" evidence="12">
    <location>
        <begin position="252"/>
        <end position="275"/>
    </location>
</feature>
<feature type="transmembrane region" description="Helical" evidence="12">
    <location>
        <begin position="454"/>
        <end position="474"/>
    </location>
</feature>
<feature type="transmembrane region" description="Helical" evidence="12">
    <location>
        <begin position="12"/>
        <end position="32"/>
    </location>
</feature>
<dbReference type="AlphaFoldDB" id="A0AAV0CLA1"/>
<dbReference type="PANTHER" id="PTHR12266">
    <property type="entry name" value="NA+/CA2+ K+ INDEPENDENT EXCHANGER"/>
    <property type="match status" value="1"/>
</dbReference>
<feature type="transmembrane region" description="Helical" evidence="12">
    <location>
        <begin position="525"/>
        <end position="548"/>
    </location>
</feature>
<feature type="transmembrane region" description="Helical" evidence="12">
    <location>
        <begin position="123"/>
        <end position="144"/>
    </location>
</feature>
<comment type="similarity">
    <text evidence="11">Belongs to the Ca(2+):cation antiporter (CaCA) (TC 2.A.19) family. Cation/calcium exchanger (CCX) subfamily.</text>
</comment>
<reference evidence="14" key="1">
    <citation type="submission" date="2022-07" db="EMBL/GenBank/DDBJ databases">
        <authorList>
            <person name="Macas J."/>
            <person name="Novak P."/>
            <person name="Neumann P."/>
        </authorList>
    </citation>
    <scope>NUCLEOTIDE SEQUENCE</scope>
</reference>
<evidence type="ECO:0000256" key="2">
    <source>
        <dbReference type="ARBA" id="ARBA00022448"/>
    </source>
</evidence>
<feature type="transmembrane region" description="Helical" evidence="12">
    <location>
        <begin position="598"/>
        <end position="617"/>
    </location>
</feature>
<dbReference type="Proteomes" id="UP001152523">
    <property type="component" value="Unassembled WGS sequence"/>
</dbReference>
<feature type="domain" description="Sodium/calcium exchanger membrane region" evidence="13">
    <location>
        <begin position="126"/>
        <end position="268"/>
    </location>
</feature>
<keyword evidence="6" id="KW-0630">Potassium</keyword>
<feature type="transmembrane region" description="Helical" evidence="12">
    <location>
        <begin position="480"/>
        <end position="504"/>
    </location>
</feature>
<keyword evidence="15" id="KW-1185">Reference proteome</keyword>
<evidence type="ECO:0000256" key="6">
    <source>
        <dbReference type="ARBA" id="ARBA00022958"/>
    </source>
</evidence>
<keyword evidence="7 12" id="KW-1133">Transmembrane helix</keyword>
<dbReference type="Pfam" id="PF01699">
    <property type="entry name" value="Na_Ca_ex"/>
    <property type="match status" value="2"/>
</dbReference>
<dbReference type="EMBL" id="CAMAPF010000031">
    <property type="protein sequence ID" value="CAH9077680.1"/>
    <property type="molecule type" value="Genomic_DNA"/>
</dbReference>
<gene>
    <name evidence="14" type="ORF">CEPIT_LOCUS6274</name>
</gene>
<dbReference type="GO" id="GO:0015297">
    <property type="term" value="F:antiporter activity"/>
    <property type="evidence" value="ECO:0007669"/>
    <property type="project" value="UniProtKB-KW"/>
</dbReference>
<keyword evidence="8" id="KW-0915">Sodium</keyword>
<dbReference type="InterPro" id="IPR051359">
    <property type="entry name" value="CaCA_antiporter"/>
</dbReference>
<dbReference type="Gene3D" id="1.20.1420.30">
    <property type="entry name" value="NCX, central ion-binding region"/>
    <property type="match status" value="2"/>
</dbReference>
<feature type="transmembrane region" description="Helical" evidence="12">
    <location>
        <begin position="227"/>
        <end position="246"/>
    </location>
</feature>
<evidence type="ECO:0000256" key="3">
    <source>
        <dbReference type="ARBA" id="ARBA00022449"/>
    </source>
</evidence>
<feature type="transmembrane region" description="Helical" evidence="12">
    <location>
        <begin position="191"/>
        <end position="215"/>
    </location>
</feature>
<evidence type="ECO:0000256" key="8">
    <source>
        <dbReference type="ARBA" id="ARBA00023053"/>
    </source>
</evidence>
<evidence type="ECO:0000313" key="15">
    <source>
        <dbReference type="Proteomes" id="UP001152523"/>
    </source>
</evidence>
<keyword evidence="2" id="KW-0813">Transport</keyword>
<feature type="domain" description="Sodium/calcium exchanger membrane region" evidence="13">
    <location>
        <begin position="461"/>
        <end position="611"/>
    </location>
</feature>
<evidence type="ECO:0000256" key="5">
    <source>
        <dbReference type="ARBA" id="ARBA00022692"/>
    </source>
</evidence>
<dbReference type="GO" id="GO:0006813">
    <property type="term" value="P:potassium ion transport"/>
    <property type="evidence" value="ECO:0007669"/>
    <property type="project" value="UniProtKB-KW"/>
</dbReference>
<keyword evidence="9 12" id="KW-0472">Membrane</keyword>
<name>A0AAV0CLA1_9ASTE</name>
<keyword evidence="3" id="KW-0050">Antiport</keyword>
<sequence length="627" mass="68197">MEPLNRLYFKNMWKFLVVFRGFGALAFIILIFHRNNTFQNPVSRKPFLVLSGKNGIEEEVLRRRIYEKEGISGTICTGIYEHQGYNSKCEYLRENSDCNSGGFFNYIKFFYCDLEKYTALRHLILGIWLVTLFYLLGNTAADYFCTCLEKLSNLLGLSPTLAGVTLLPLGNGAPDVFSSVAAFLGTDSGGVGFNGVLGGAVFVTSVVVGTVSLCVAEQGVRIDKRCFIRDACFFLFATLSLLLILVLGEVSIGGAIGFLLIYPVYALCVAANELLRSYAWRLKFDSVAPLLPLKHENSICATLLESGLDSDSDFAKLPNALWTSNISVFSNDTMKVVGPGNRQESLWGWNAENVIDSGDGSPSFSCSKLLKILELPLLLPRRLTIPIVDEHRWSKTYAVASSSLAPMLLAILWNSQDDNLGCLEAKIMYIIGFVIGGVLGILAFIYTKPGNPPGTFLFPWILGGFLMSIVWFYILANELVALLVAFGIIFGINPSLLALTVLAWGNSLGDLISNVAMAMKSGDGVQIAMSGCYAGPMFNTLVGLGISLVIGACSGGPTAYKIPKDTSLYYTLGFLMTALVFALIVLPRNDMRPSRFLGLGLMTLYLVFLSVRASLAMSDGSVTTGPS</sequence>
<dbReference type="GO" id="GO:0006814">
    <property type="term" value="P:sodium ion transport"/>
    <property type="evidence" value="ECO:0007669"/>
    <property type="project" value="UniProtKB-KW"/>
</dbReference>
<dbReference type="InterPro" id="IPR004837">
    <property type="entry name" value="NaCa_Exmemb"/>
</dbReference>
<comment type="caution">
    <text evidence="14">The sequence shown here is derived from an EMBL/GenBank/DDBJ whole genome shotgun (WGS) entry which is preliminary data.</text>
</comment>